<name>A0A1H0SHQ5_9PSEU</name>
<accession>A0A1H0SHQ5</accession>
<dbReference type="STRING" id="641025.SAMN05421507_10880"/>
<evidence type="ECO:0000256" key="1">
    <source>
        <dbReference type="SAM" id="MobiDB-lite"/>
    </source>
</evidence>
<organism evidence="2 3">
    <name type="scientific">Lentzea jiangxiensis</name>
    <dbReference type="NCBI Taxonomy" id="641025"/>
    <lineage>
        <taxon>Bacteria</taxon>
        <taxon>Bacillati</taxon>
        <taxon>Actinomycetota</taxon>
        <taxon>Actinomycetes</taxon>
        <taxon>Pseudonocardiales</taxon>
        <taxon>Pseudonocardiaceae</taxon>
        <taxon>Lentzea</taxon>
    </lineage>
</organism>
<dbReference type="Proteomes" id="UP000199691">
    <property type="component" value="Unassembled WGS sequence"/>
</dbReference>
<feature type="region of interest" description="Disordered" evidence="1">
    <location>
        <begin position="147"/>
        <end position="178"/>
    </location>
</feature>
<evidence type="ECO:0000313" key="2">
    <source>
        <dbReference type="EMBL" id="SDP41321.1"/>
    </source>
</evidence>
<sequence length="246" mass="26436">METRLPGLIHPVVRTAGGRPLRWITAITRGENECGVDRRPRKGGRDTTDSVSKRTIGEIDRQWTNQLPVRGCDRLIGARSMTRADENQTETAKSGPFCGGGHYGLLRWHSGLQAAHRCSCVRRVAPRPSGATAGRPVHLIATGRMNCGDHAESRRSAANSPKGRSDGKRRPDTLRPAGTSGYVVVKLPVISCRVSGGRFGKGQFDSAFARPVRAPLTSGSAFLRDDGGSPGPSEPRHGGVLRWSGD</sequence>
<dbReference type="EMBL" id="FNIX01000008">
    <property type="protein sequence ID" value="SDP41321.1"/>
    <property type="molecule type" value="Genomic_DNA"/>
</dbReference>
<feature type="compositionally biased region" description="Basic and acidic residues" evidence="1">
    <location>
        <begin position="163"/>
        <end position="173"/>
    </location>
</feature>
<gene>
    <name evidence="2" type="ORF">SAMN05421507_10880</name>
</gene>
<protein>
    <submittedName>
        <fullName evidence="2">Uncharacterized protein</fullName>
    </submittedName>
</protein>
<dbReference type="AlphaFoldDB" id="A0A1H0SHQ5"/>
<reference evidence="3" key="1">
    <citation type="submission" date="2016-10" db="EMBL/GenBank/DDBJ databases">
        <authorList>
            <person name="Varghese N."/>
            <person name="Submissions S."/>
        </authorList>
    </citation>
    <scope>NUCLEOTIDE SEQUENCE [LARGE SCALE GENOMIC DNA]</scope>
    <source>
        <strain evidence="3">CGMCC 4.6609</strain>
    </source>
</reference>
<feature type="region of interest" description="Disordered" evidence="1">
    <location>
        <begin position="219"/>
        <end position="246"/>
    </location>
</feature>
<proteinExistence type="predicted"/>
<evidence type="ECO:0000313" key="3">
    <source>
        <dbReference type="Proteomes" id="UP000199691"/>
    </source>
</evidence>
<keyword evidence="3" id="KW-1185">Reference proteome</keyword>